<comment type="caution">
    <text evidence="1">The sequence shown here is derived from an EMBL/GenBank/DDBJ whole genome shotgun (WGS) entry which is preliminary data.</text>
</comment>
<name>A0ACA9QAA3_9GLOM</name>
<organism evidence="1 2">
    <name type="scientific">Racocetra persica</name>
    <dbReference type="NCBI Taxonomy" id="160502"/>
    <lineage>
        <taxon>Eukaryota</taxon>
        <taxon>Fungi</taxon>
        <taxon>Fungi incertae sedis</taxon>
        <taxon>Mucoromycota</taxon>
        <taxon>Glomeromycotina</taxon>
        <taxon>Glomeromycetes</taxon>
        <taxon>Diversisporales</taxon>
        <taxon>Gigasporaceae</taxon>
        <taxon>Racocetra</taxon>
    </lineage>
</organism>
<feature type="non-terminal residue" evidence="1">
    <location>
        <position position="1"/>
    </location>
</feature>
<accession>A0ACA9QAA3</accession>
<dbReference type="Proteomes" id="UP000789920">
    <property type="component" value="Unassembled WGS sequence"/>
</dbReference>
<evidence type="ECO:0000313" key="1">
    <source>
        <dbReference type="EMBL" id="CAG8735714.1"/>
    </source>
</evidence>
<proteinExistence type="predicted"/>
<protein>
    <submittedName>
        <fullName evidence="1">14351_t:CDS:1</fullName>
    </submittedName>
</protein>
<sequence length="231" mass="27937">NEEEKLYEELITWIGLFEAHVRSWANLYFKGRGFIKNQYDEWCWEWRVSQYEEDFEQTSPIFETKSNLSASIKKLIVQSCLCDVSHHDVLSRSIRFQISKWYSPSRSNIQGFQNTSFLLKVEKFEDQDTQARMFFLDGDPVKELFSIPDEIEVKEINETKNRKIDVFFRSNYFMINHPKKYEVYYKEKKFYSLVPEQKRYTVLNYDKPDNVKIYKIEKCLRKAIETIIKSE</sequence>
<reference evidence="1" key="1">
    <citation type="submission" date="2021-06" db="EMBL/GenBank/DDBJ databases">
        <authorList>
            <person name="Kallberg Y."/>
            <person name="Tangrot J."/>
            <person name="Rosling A."/>
        </authorList>
    </citation>
    <scope>NUCLEOTIDE SEQUENCE</scope>
    <source>
        <strain evidence="1">MA461A</strain>
    </source>
</reference>
<gene>
    <name evidence="1" type="ORF">RPERSI_LOCUS12631</name>
</gene>
<keyword evidence="2" id="KW-1185">Reference proteome</keyword>
<dbReference type="EMBL" id="CAJVQC010027213">
    <property type="protein sequence ID" value="CAG8735714.1"/>
    <property type="molecule type" value="Genomic_DNA"/>
</dbReference>
<evidence type="ECO:0000313" key="2">
    <source>
        <dbReference type="Proteomes" id="UP000789920"/>
    </source>
</evidence>